<organism evidence="1 2">
    <name type="scientific">Belliella calami</name>
    <dbReference type="NCBI Taxonomy" id="2923436"/>
    <lineage>
        <taxon>Bacteria</taxon>
        <taxon>Pseudomonadati</taxon>
        <taxon>Bacteroidota</taxon>
        <taxon>Cytophagia</taxon>
        <taxon>Cytophagales</taxon>
        <taxon>Cyclobacteriaceae</taxon>
        <taxon>Belliella</taxon>
    </lineage>
</organism>
<dbReference type="SUPFAM" id="SSF53756">
    <property type="entry name" value="UDP-Glycosyltransferase/glycogen phosphorylase"/>
    <property type="match status" value="1"/>
</dbReference>
<evidence type="ECO:0000313" key="1">
    <source>
        <dbReference type="EMBL" id="MCH7398630.1"/>
    </source>
</evidence>
<accession>A0ABS9UPT9</accession>
<dbReference type="EMBL" id="JAKZGS010000008">
    <property type="protein sequence ID" value="MCH7398630.1"/>
    <property type="molecule type" value="Genomic_DNA"/>
</dbReference>
<dbReference type="RefSeq" id="WP_241275141.1">
    <property type="nucleotide sequence ID" value="NZ_JAKZGS010000008.1"/>
</dbReference>
<gene>
    <name evidence="1" type="ORF">MM236_11545</name>
</gene>
<protein>
    <submittedName>
        <fullName evidence="1">Uncharacterized protein</fullName>
    </submittedName>
</protein>
<reference evidence="1" key="1">
    <citation type="submission" date="2022-03" db="EMBL/GenBank/DDBJ databases">
        <title>De novo assembled genomes of Belliella spp. (Cyclobacteriaceae) strains.</title>
        <authorList>
            <person name="Szabo A."/>
            <person name="Korponai K."/>
            <person name="Felfoldi T."/>
        </authorList>
    </citation>
    <scope>NUCLEOTIDE SEQUENCE</scope>
    <source>
        <strain evidence="1">DSM 107340</strain>
    </source>
</reference>
<evidence type="ECO:0000313" key="2">
    <source>
        <dbReference type="Proteomes" id="UP001165488"/>
    </source>
</evidence>
<dbReference type="Gene3D" id="3.40.50.2000">
    <property type="entry name" value="Glycogen Phosphorylase B"/>
    <property type="match status" value="1"/>
</dbReference>
<comment type="caution">
    <text evidence="1">The sequence shown here is derived from an EMBL/GenBank/DDBJ whole genome shotgun (WGS) entry which is preliminary data.</text>
</comment>
<name>A0ABS9UPT9_9BACT</name>
<sequence length="365" mass="42610">MKILIANSYSLDIIYKEWSEGKSPSHFLFGKIELEKHHKIKVDIVPFEKWKFINKLGKIFKFGNLDQELWMLFRVHNYDLIYATFGTGNTKLLSFFKLLGFIKTPIVMLGHQNLYIPEDDRFGIKKKILLSYERILFFSKELMVKTIKDLDLTDFAATKRFDVVNWAPDREYYGEDFREKLASESKFAICAGTTDRDFDLIIDVFKEIGFPLEIYCTPGTRPRKDNLPSFITINSDFIPYSELVARYKKARFILIPIKDEKVKTGRTLGLTVLLDSIAIGKPVIMTKNKYVDLLDPQKKEFGLSISNNTKDEWVSTIKEVLNDFYKLDEMGRKGHELFLNGYNSVSYSNELMRHFTTLITDRNKI</sequence>
<dbReference type="Proteomes" id="UP001165488">
    <property type="component" value="Unassembled WGS sequence"/>
</dbReference>
<proteinExistence type="predicted"/>
<keyword evidence="2" id="KW-1185">Reference proteome</keyword>